<dbReference type="GO" id="GO:0043015">
    <property type="term" value="F:gamma-tubulin binding"/>
    <property type="evidence" value="ECO:0007669"/>
    <property type="project" value="InterPro"/>
</dbReference>
<evidence type="ECO:0000256" key="3">
    <source>
        <dbReference type="ARBA" id="ARBA00022490"/>
    </source>
</evidence>
<dbReference type="OrthoDB" id="5860513at2759"/>
<sequence length="1033" mass="105114">MADLPNLLSRLINSSLTGAGVPQHEIAERQVYLLRMLTGILGSSSYARSSVEGGGDDNALMLGLRKEVELSSGGDKAKGERVVELCNRLGSSAGRPGLAPPLRTSLLALLRALQREGRPGTAGAQGGRAPATFSLTQSVQLGGLPPSYAPSIGGRGAPGPGARSGAASALPLVRPSLVVTPSEMGEEGLSAEPSRASSVLPGLGDGYGYGIEPYGRPTPRGGPMANGPSGPGLPASSEPSLVRDVLYAAQGVRGRALVWAPGQPGAGAGGRDVSSGFRPDPALGPGLGQGRCMVLERLVELGWLFRRVREHIACCSGGGCASVRQALGSALGAEVGDFYRLLAALEAQAGLAVPAPGDVPDPSPGGGIGGGGQFLTLRRLVCWLAEPTRRMRLLAAVGDAAEGLEGGALAGAVHEFSRHGDPFVAANATRLLEQVCVPLYGMIRRWVLQGELDDPHGEFFVVQHDATAAVNAALAAAAAGGGGGAPPPLDVWRQSYGLDEARLPPFIGPSLASRILRAGKAIHYLRLACGDGGWVQQRAEAWAREPPAGGAAAPAGAGAGAGGELSGLEGLVSAAVRSVDCRLLAVLWRRHRLRSHWAAIRRFVLLGQGDWVTAFMDLAQRELDRPASDVSEVALNALLRQALTATTILGGAGGGARAGPGGPGAWGALEAGLPGDGPDGGPAGPGGDAEEEGNAVVAALAERLRVRKERGSGVAEVGWDVFSVTYNPAAGMPAAAPGGAPGAAGGGSAPPAPGSHAGGALSAIFTPAAMQAYGRLARLLWSLKRAEHALSAVWGSVAVGLQKAVDKMGPAGHPVQPVLGALLRLRADMSHFATNLQTYIHFEVMHTCWQRFFSRASACSDLDSLIAAHEEHLATLLRKALLANPGGEGEGQGGVRAEGASALRRALRDALSNMVALRAVASRLEELVAGGARLLATRAAAARGRVAAGRWGTEAAPGSADPPVPPAALADIRRTLADLAAQHSRAVAEFTENLPEEAQDDVRFLLARLDFGGVGVAVQAGAGAGGPTAMVLG</sequence>
<dbReference type="GO" id="GO:0005874">
    <property type="term" value="C:microtubule"/>
    <property type="evidence" value="ECO:0007669"/>
    <property type="project" value="UniProtKB-KW"/>
</dbReference>
<dbReference type="GO" id="GO:0000278">
    <property type="term" value="P:mitotic cell cycle"/>
    <property type="evidence" value="ECO:0007669"/>
    <property type="project" value="TreeGrafter"/>
</dbReference>
<feature type="region of interest" description="Disordered" evidence="6">
    <location>
        <begin position="215"/>
        <end position="237"/>
    </location>
</feature>
<dbReference type="PANTHER" id="PTHR19302:SF14">
    <property type="entry name" value="GAMMA-TUBULIN COMPLEX COMPONENT 3"/>
    <property type="match status" value="1"/>
</dbReference>
<dbReference type="AlphaFoldDB" id="A0A835XRE1"/>
<feature type="region of interest" description="Disordered" evidence="6">
    <location>
        <begin position="659"/>
        <end position="692"/>
    </location>
</feature>
<comment type="similarity">
    <text evidence="2">Belongs to the TUBGCP family.</text>
</comment>
<dbReference type="PANTHER" id="PTHR19302">
    <property type="entry name" value="GAMMA TUBULIN COMPLEX PROTEIN"/>
    <property type="match status" value="1"/>
</dbReference>
<dbReference type="GO" id="GO:0016301">
    <property type="term" value="F:kinase activity"/>
    <property type="evidence" value="ECO:0007669"/>
    <property type="project" value="InterPro"/>
</dbReference>
<dbReference type="Pfam" id="PF04130">
    <property type="entry name" value="GCP_C_terminal"/>
    <property type="match status" value="2"/>
</dbReference>
<dbReference type="InterPro" id="IPR040457">
    <property type="entry name" value="GCP_C"/>
</dbReference>
<dbReference type="GO" id="GO:0007020">
    <property type="term" value="P:microtubule nucleation"/>
    <property type="evidence" value="ECO:0007669"/>
    <property type="project" value="InterPro"/>
</dbReference>
<dbReference type="GO" id="GO:0031122">
    <property type="term" value="P:cytoplasmic microtubule organization"/>
    <property type="evidence" value="ECO:0007669"/>
    <property type="project" value="TreeGrafter"/>
</dbReference>
<dbReference type="InterPro" id="IPR007259">
    <property type="entry name" value="GCP"/>
</dbReference>
<dbReference type="InterPro" id="IPR001174">
    <property type="entry name" value="HddA/FKP"/>
</dbReference>
<evidence type="ECO:0000256" key="2">
    <source>
        <dbReference type="ARBA" id="ARBA00010337"/>
    </source>
</evidence>
<feature type="domain" description="Gamma tubulin complex component C-terminal" evidence="7">
    <location>
        <begin position="593"/>
        <end position="728"/>
    </location>
</feature>
<dbReference type="GO" id="GO:0000930">
    <property type="term" value="C:gamma-tubulin complex"/>
    <property type="evidence" value="ECO:0007669"/>
    <property type="project" value="TreeGrafter"/>
</dbReference>
<feature type="domain" description="Gamma tubulin complex component C-terminal" evidence="7">
    <location>
        <begin position="760"/>
        <end position="1012"/>
    </location>
</feature>
<dbReference type="InterPro" id="IPR042241">
    <property type="entry name" value="GCP_C_sf"/>
</dbReference>
<dbReference type="EMBL" id="JAEHOE010000106">
    <property type="protein sequence ID" value="KAG2486861.1"/>
    <property type="molecule type" value="Genomic_DNA"/>
</dbReference>
<dbReference type="GO" id="GO:0000922">
    <property type="term" value="C:spindle pole"/>
    <property type="evidence" value="ECO:0007669"/>
    <property type="project" value="InterPro"/>
</dbReference>
<evidence type="ECO:0000256" key="4">
    <source>
        <dbReference type="ARBA" id="ARBA00022701"/>
    </source>
</evidence>
<keyword evidence="5" id="KW-0206">Cytoskeleton</keyword>
<name>A0A835XRE1_9CHLO</name>
<evidence type="ECO:0000256" key="5">
    <source>
        <dbReference type="ARBA" id="ARBA00023212"/>
    </source>
</evidence>
<dbReference type="Pfam" id="PF17681">
    <property type="entry name" value="GCP_N_terminal"/>
    <property type="match status" value="1"/>
</dbReference>
<proteinExistence type="inferred from homology"/>
<dbReference type="GO" id="GO:0051011">
    <property type="term" value="F:microtubule minus-end binding"/>
    <property type="evidence" value="ECO:0007669"/>
    <property type="project" value="TreeGrafter"/>
</dbReference>
<evidence type="ECO:0000259" key="7">
    <source>
        <dbReference type="Pfam" id="PF04130"/>
    </source>
</evidence>
<organism evidence="9 10">
    <name type="scientific">Edaphochlamys debaryana</name>
    <dbReference type="NCBI Taxonomy" id="47281"/>
    <lineage>
        <taxon>Eukaryota</taxon>
        <taxon>Viridiplantae</taxon>
        <taxon>Chlorophyta</taxon>
        <taxon>core chlorophytes</taxon>
        <taxon>Chlorophyceae</taxon>
        <taxon>CS clade</taxon>
        <taxon>Chlamydomonadales</taxon>
        <taxon>Chlamydomonadales incertae sedis</taxon>
        <taxon>Edaphochlamys</taxon>
    </lineage>
</organism>
<comment type="subcellular location">
    <subcellularLocation>
        <location evidence="1">Cytoplasm</location>
        <location evidence="1">Cytoskeleton</location>
    </subcellularLocation>
</comment>
<dbReference type="GO" id="GO:0051225">
    <property type="term" value="P:spindle assembly"/>
    <property type="evidence" value="ECO:0007669"/>
    <property type="project" value="TreeGrafter"/>
</dbReference>
<evidence type="ECO:0008006" key="11">
    <source>
        <dbReference type="Google" id="ProtNLM"/>
    </source>
</evidence>
<evidence type="ECO:0000256" key="1">
    <source>
        <dbReference type="ARBA" id="ARBA00004245"/>
    </source>
</evidence>
<comment type="caution">
    <text evidence="9">The sequence shown here is derived from an EMBL/GenBank/DDBJ whole genome shotgun (WGS) entry which is preliminary data.</text>
</comment>
<evidence type="ECO:0000259" key="8">
    <source>
        <dbReference type="Pfam" id="PF17681"/>
    </source>
</evidence>
<feature type="compositionally biased region" description="Gly residues" evidence="6">
    <location>
        <begin position="674"/>
        <end position="687"/>
    </location>
</feature>
<keyword evidence="4" id="KW-0493">Microtubule</keyword>
<dbReference type="Proteomes" id="UP000612055">
    <property type="component" value="Unassembled WGS sequence"/>
</dbReference>
<evidence type="ECO:0000313" key="9">
    <source>
        <dbReference type="EMBL" id="KAG2486861.1"/>
    </source>
</evidence>
<evidence type="ECO:0000256" key="6">
    <source>
        <dbReference type="SAM" id="MobiDB-lite"/>
    </source>
</evidence>
<dbReference type="GO" id="GO:0051321">
    <property type="term" value="P:meiotic cell cycle"/>
    <property type="evidence" value="ECO:0007669"/>
    <property type="project" value="TreeGrafter"/>
</dbReference>
<dbReference type="InterPro" id="IPR041470">
    <property type="entry name" value="GCP_N"/>
</dbReference>
<evidence type="ECO:0000313" key="10">
    <source>
        <dbReference type="Proteomes" id="UP000612055"/>
    </source>
</evidence>
<feature type="compositionally biased region" description="Gly residues" evidence="6">
    <location>
        <begin position="739"/>
        <end position="748"/>
    </location>
</feature>
<feature type="region of interest" description="Disordered" evidence="6">
    <location>
        <begin position="144"/>
        <end position="167"/>
    </location>
</feature>
<feature type="domain" description="Gamma tubulin complex component protein N-terminal" evidence="8">
    <location>
        <begin position="242"/>
        <end position="588"/>
    </location>
</feature>
<feature type="region of interest" description="Disordered" evidence="6">
    <location>
        <begin position="736"/>
        <end position="756"/>
    </location>
</feature>
<keyword evidence="10" id="KW-1185">Reference proteome</keyword>
<accession>A0A835XRE1</accession>
<keyword evidence="3" id="KW-0963">Cytoplasm</keyword>
<dbReference type="Gene3D" id="1.20.120.1900">
    <property type="entry name" value="Gamma-tubulin complex, C-terminal domain"/>
    <property type="match status" value="1"/>
</dbReference>
<dbReference type="PRINTS" id="PR00960">
    <property type="entry name" value="LMBPPROTEIN"/>
</dbReference>
<protein>
    <recommendedName>
        <fullName evidence="11">Gamma-tubulin complex component</fullName>
    </recommendedName>
</protein>
<dbReference type="GO" id="GO:0005524">
    <property type="term" value="F:ATP binding"/>
    <property type="evidence" value="ECO:0007669"/>
    <property type="project" value="InterPro"/>
</dbReference>
<gene>
    <name evidence="9" type="ORF">HYH03_014544</name>
</gene>
<reference evidence="9" key="1">
    <citation type="journal article" date="2020" name="bioRxiv">
        <title>Comparative genomics of Chlamydomonas.</title>
        <authorList>
            <person name="Craig R.J."/>
            <person name="Hasan A.R."/>
            <person name="Ness R.W."/>
            <person name="Keightley P.D."/>
        </authorList>
    </citation>
    <scope>NUCLEOTIDE SEQUENCE</scope>
    <source>
        <strain evidence="9">CCAP 11/70</strain>
    </source>
</reference>